<keyword evidence="5" id="KW-1185">Reference proteome</keyword>
<proteinExistence type="predicted"/>
<organism evidence="4 5">
    <name type="scientific">Dictyostelium purpureum</name>
    <name type="common">Slime mold</name>
    <dbReference type="NCBI Taxonomy" id="5786"/>
    <lineage>
        <taxon>Eukaryota</taxon>
        <taxon>Amoebozoa</taxon>
        <taxon>Evosea</taxon>
        <taxon>Eumycetozoa</taxon>
        <taxon>Dictyostelia</taxon>
        <taxon>Dictyosteliales</taxon>
        <taxon>Dictyosteliaceae</taxon>
        <taxon>Dictyostelium</taxon>
    </lineage>
</organism>
<dbReference type="VEuPathDB" id="AmoebaDB:DICPUDRAFT_94312"/>
<dbReference type="GeneID" id="10500624"/>
<name>F0ZHZ9_DICPU</name>
<accession>F0ZHZ9</accession>
<dbReference type="InterPro" id="IPR006162">
    <property type="entry name" value="Ppantetheine_attach_site"/>
</dbReference>
<sequence>MDIQSFIINEISKTLEIPDIDINKKFEELGGDSLAVVEIRGEINNKYNVDVDYSTFLDKTVREICDIYMAKIAQKGK</sequence>
<dbReference type="Gene3D" id="1.10.1200.10">
    <property type="entry name" value="ACP-like"/>
    <property type="match status" value="1"/>
</dbReference>
<dbReference type="EMBL" id="GL871027">
    <property type="protein sequence ID" value="EGC36423.1"/>
    <property type="molecule type" value="Genomic_DNA"/>
</dbReference>
<dbReference type="InterPro" id="IPR009081">
    <property type="entry name" value="PP-bd_ACP"/>
</dbReference>
<evidence type="ECO:0000256" key="2">
    <source>
        <dbReference type="ARBA" id="ARBA00022553"/>
    </source>
</evidence>
<dbReference type="RefSeq" id="XP_003287056.1">
    <property type="nucleotide sequence ID" value="XM_003287008.1"/>
</dbReference>
<dbReference type="SUPFAM" id="SSF47336">
    <property type="entry name" value="ACP-like"/>
    <property type="match status" value="1"/>
</dbReference>
<protein>
    <submittedName>
        <fullName evidence="4">Expressed protein</fullName>
    </submittedName>
</protein>
<gene>
    <name evidence="4" type="ORF">DICPUDRAFT_94312</name>
</gene>
<keyword evidence="2" id="KW-0597">Phosphoprotein</keyword>
<dbReference type="PROSITE" id="PS00012">
    <property type="entry name" value="PHOSPHOPANTETHEINE"/>
    <property type="match status" value="1"/>
</dbReference>
<evidence type="ECO:0000313" key="5">
    <source>
        <dbReference type="Proteomes" id="UP000001064"/>
    </source>
</evidence>
<reference evidence="5" key="1">
    <citation type="journal article" date="2011" name="Genome Biol.">
        <title>Comparative genomics of the social amoebae Dictyostelium discoideum and Dictyostelium purpureum.</title>
        <authorList>
            <consortium name="US DOE Joint Genome Institute (JGI-PGF)"/>
            <person name="Sucgang R."/>
            <person name="Kuo A."/>
            <person name="Tian X."/>
            <person name="Salerno W."/>
            <person name="Parikh A."/>
            <person name="Feasley C.L."/>
            <person name="Dalin E."/>
            <person name="Tu H."/>
            <person name="Huang E."/>
            <person name="Barry K."/>
            <person name="Lindquist E."/>
            <person name="Shapiro H."/>
            <person name="Bruce D."/>
            <person name="Schmutz J."/>
            <person name="Salamov A."/>
            <person name="Fey P."/>
            <person name="Gaudet P."/>
            <person name="Anjard C."/>
            <person name="Babu M.M."/>
            <person name="Basu S."/>
            <person name="Bushmanova Y."/>
            <person name="van der Wel H."/>
            <person name="Katoh-Kurasawa M."/>
            <person name="Dinh C."/>
            <person name="Coutinho P.M."/>
            <person name="Saito T."/>
            <person name="Elias M."/>
            <person name="Schaap P."/>
            <person name="Kay R.R."/>
            <person name="Henrissat B."/>
            <person name="Eichinger L."/>
            <person name="Rivero F."/>
            <person name="Putnam N.H."/>
            <person name="West C.M."/>
            <person name="Loomis W.F."/>
            <person name="Chisholm R.L."/>
            <person name="Shaulsky G."/>
            <person name="Strassmann J.E."/>
            <person name="Queller D.C."/>
            <person name="Kuspa A."/>
            <person name="Grigoriev I.V."/>
        </authorList>
    </citation>
    <scope>NUCLEOTIDE SEQUENCE [LARGE SCALE GENOMIC DNA]</scope>
    <source>
        <strain evidence="5">QSDP1</strain>
    </source>
</reference>
<feature type="domain" description="Carrier" evidence="3">
    <location>
        <begin position="1"/>
        <end position="75"/>
    </location>
</feature>
<evidence type="ECO:0000256" key="1">
    <source>
        <dbReference type="ARBA" id="ARBA00022450"/>
    </source>
</evidence>
<dbReference type="InParanoid" id="F0ZHZ9"/>
<dbReference type="PROSITE" id="PS50075">
    <property type="entry name" value="CARRIER"/>
    <property type="match status" value="1"/>
</dbReference>
<dbReference type="InterPro" id="IPR036736">
    <property type="entry name" value="ACP-like_sf"/>
</dbReference>
<dbReference type="KEGG" id="dpp:DICPUDRAFT_94312"/>
<evidence type="ECO:0000313" key="4">
    <source>
        <dbReference type="EMBL" id="EGC36423.1"/>
    </source>
</evidence>
<dbReference type="Pfam" id="PF00550">
    <property type="entry name" value="PP-binding"/>
    <property type="match status" value="1"/>
</dbReference>
<keyword evidence="1" id="KW-0596">Phosphopantetheine</keyword>
<evidence type="ECO:0000259" key="3">
    <source>
        <dbReference type="PROSITE" id="PS50075"/>
    </source>
</evidence>
<dbReference type="Proteomes" id="UP000001064">
    <property type="component" value="Unassembled WGS sequence"/>
</dbReference>
<dbReference type="AlphaFoldDB" id="F0ZHZ9"/>